<evidence type="ECO:0000256" key="1">
    <source>
        <dbReference type="ARBA" id="ARBA00022754"/>
    </source>
</evidence>
<evidence type="ECO:0000313" key="7">
    <source>
        <dbReference type="Proteomes" id="UP000694559"/>
    </source>
</evidence>
<comment type="similarity">
    <text evidence="3">Belongs to the intermediate filament family.</text>
</comment>
<dbReference type="GeneTree" id="ENSGT00940000159655"/>
<reference evidence="6" key="1">
    <citation type="submission" date="2025-08" db="UniProtKB">
        <authorList>
            <consortium name="Ensembl"/>
        </authorList>
    </citation>
    <scope>IDENTIFICATION</scope>
</reference>
<name>A0A8C6Y3I0_NAJNA</name>
<feature type="domain" description="IF rod" evidence="5">
    <location>
        <begin position="1"/>
        <end position="150"/>
    </location>
</feature>
<evidence type="ECO:0000313" key="6">
    <source>
        <dbReference type="Ensembl" id="ENSNNAP00000023542.1"/>
    </source>
</evidence>
<dbReference type="Pfam" id="PF00038">
    <property type="entry name" value="Filament"/>
    <property type="match status" value="1"/>
</dbReference>
<dbReference type="SUPFAM" id="SSF64593">
    <property type="entry name" value="Intermediate filament protein, coiled coil region"/>
    <property type="match status" value="1"/>
</dbReference>
<proteinExistence type="inferred from homology"/>
<dbReference type="Gene3D" id="1.20.5.500">
    <property type="entry name" value="Single helix bin"/>
    <property type="match status" value="1"/>
</dbReference>
<accession>A0A8C6Y3I0</accession>
<reference evidence="6" key="2">
    <citation type="submission" date="2025-09" db="UniProtKB">
        <authorList>
            <consortium name="Ensembl"/>
        </authorList>
    </citation>
    <scope>IDENTIFICATION</scope>
</reference>
<dbReference type="InterPro" id="IPR039008">
    <property type="entry name" value="IF_rod_dom"/>
</dbReference>
<dbReference type="OrthoDB" id="8861979at2759"/>
<dbReference type="InterPro" id="IPR002957">
    <property type="entry name" value="Keratin_I"/>
</dbReference>
<keyword evidence="2 4" id="KW-0175">Coiled coil</keyword>
<dbReference type="OMA" id="EEGCLHT"/>
<dbReference type="GO" id="GO:0005882">
    <property type="term" value="C:intermediate filament"/>
    <property type="evidence" value="ECO:0007669"/>
    <property type="project" value="UniProtKB-KW"/>
</dbReference>
<organism evidence="6 7">
    <name type="scientific">Naja naja</name>
    <name type="common">Indian cobra</name>
    <dbReference type="NCBI Taxonomy" id="35670"/>
    <lineage>
        <taxon>Eukaryota</taxon>
        <taxon>Metazoa</taxon>
        <taxon>Chordata</taxon>
        <taxon>Craniata</taxon>
        <taxon>Vertebrata</taxon>
        <taxon>Euteleostomi</taxon>
        <taxon>Lepidosauria</taxon>
        <taxon>Squamata</taxon>
        <taxon>Bifurcata</taxon>
        <taxon>Unidentata</taxon>
        <taxon>Episquamata</taxon>
        <taxon>Toxicofera</taxon>
        <taxon>Serpentes</taxon>
        <taxon>Colubroidea</taxon>
        <taxon>Elapidae</taxon>
        <taxon>Elapinae</taxon>
        <taxon>Naja</taxon>
    </lineage>
</organism>
<dbReference type="GO" id="GO:0005198">
    <property type="term" value="F:structural molecule activity"/>
    <property type="evidence" value="ECO:0007669"/>
    <property type="project" value="InterPro"/>
</dbReference>
<dbReference type="Gene3D" id="1.20.5.170">
    <property type="match status" value="1"/>
</dbReference>
<dbReference type="InterPro" id="IPR018039">
    <property type="entry name" value="IF_conserved"/>
</dbReference>
<dbReference type="PANTHER" id="PTHR47082:SF1">
    <property type="entry name" value="KERATIN-LIKE PROTEIN KRT222"/>
    <property type="match status" value="1"/>
</dbReference>
<keyword evidence="1 3" id="KW-0403">Intermediate filament</keyword>
<protein>
    <submittedName>
        <fullName evidence="6">Keratin 222</fullName>
    </submittedName>
</protein>
<evidence type="ECO:0000256" key="3">
    <source>
        <dbReference type="RuleBase" id="RU000685"/>
    </source>
</evidence>
<dbReference type="InterPro" id="IPR052857">
    <property type="entry name" value="IF_Keratin-like"/>
</dbReference>
<dbReference type="PANTHER" id="PTHR47082">
    <property type="entry name" value="KERATIN-LIKE PROTEIN KRT222"/>
    <property type="match status" value="1"/>
</dbReference>
<dbReference type="PROSITE" id="PS00226">
    <property type="entry name" value="IF_ROD_1"/>
    <property type="match status" value="1"/>
</dbReference>
<sequence length="281" mass="32819">MELSQLLNEIRANYETLFSRSQIETILSAGTQLEKVITARMNKDEEILKAARAELNEARRQWHHMQTEIDSLHAMEKGLENSLQATELRYQTQLKNLETEIEDLEKELQEVRQDIEKQLQQHEILLNSKMRLEQEIATYRSLLEKEEKRYLCLNQKTKDIRKPTTSRIAFILPSSSKLKKHEIEKVEILTKQAVLNGGVAKDSTETHNTIQTEKVDEVIKEWEGSFFKDNPHLRKKSVSLRFDLHLAATDEDCLHMKQKSLPDIEVRLVMRRSCSIPSIKT</sequence>
<evidence type="ECO:0000256" key="4">
    <source>
        <dbReference type="SAM" id="Coils"/>
    </source>
</evidence>
<gene>
    <name evidence="6" type="primary">KRT222</name>
</gene>
<dbReference type="Ensembl" id="ENSNNAT00000024684.1">
    <property type="protein sequence ID" value="ENSNNAP00000023542.1"/>
    <property type="gene ID" value="ENSNNAG00000015493.1"/>
</dbReference>
<dbReference type="AlphaFoldDB" id="A0A8C6Y3I0"/>
<dbReference type="Proteomes" id="UP000694559">
    <property type="component" value="Unplaced"/>
</dbReference>
<dbReference type="PRINTS" id="PR01248">
    <property type="entry name" value="TYPE1KERATIN"/>
</dbReference>
<dbReference type="FunFam" id="1.20.5.170:FF:000002">
    <property type="entry name" value="Type I keratin KA11"/>
    <property type="match status" value="1"/>
</dbReference>
<keyword evidence="7" id="KW-1185">Reference proteome</keyword>
<dbReference type="PROSITE" id="PS51842">
    <property type="entry name" value="IF_ROD_2"/>
    <property type="match status" value="1"/>
</dbReference>
<evidence type="ECO:0000259" key="5">
    <source>
        <dbReference type="PROSITE" id="PS51842"/>
    </source>
</evidence>
<feature type="coiled-coil region" evidence="4">
    <location>
        <begin position="41"/>
        <end position="149"/>
    </location>
</feature>
<evidence type="ECO:0000256" key="2">
    <source>
        <dbReference type="ARBA" id="ARBA00023054"/>
    </source>
</evidence>